<keyword evidence="1" id="KW-0378">Hydrolase</keyword>
<dbReference type="Proteomes" id="UP000317243">
    <property type="component" value="Unassembled WGS sequence"/>
</dbReference>
<comment type="caution">
    <text evidence="1">The sequence shown here is derived from an EMBL/GenBank/DDBJ whole genome shotgun (WGS) entry which is preliminary data.</text>
</comment>
<dbReference type="OrthoDB" id="9815326at2"/>
<dbReference type="InterPro" id="IPR007709">
    <property type="entry name" value="N-FG_amidohydro"/>
</dbReference>
<evidence type="ECO:0000313" key="2">
    <source>
        <dbReference type="Proteomes" id="UP000317243"/>
    </source>
</evidence>
<name>A0A5C5X7N3_9PLAN</name>
<reference evidence="1 2" key="1">
    <citation type="submission" date="2019-02" db="EMBL/GenBank/DDBJ databases">
        <title>Deep-cultivation of Planctomycetes and their phenomic and genomic characterization uncovers novel biology.</title>
        <authorList>
            <person name="Wiegand S."/>
            <person name="Jogler M."/>
            <person name="Boedeker C."/>
            <person name="Pinto D."/>
            <person name="Vollmers J."/>
            <person name="Rivas-Marin E."/>
            <person name="Kohn T."/>
            <person name="Peeters S.H."/>
            <person name="Heuer A."/>
            <person name="Rast P."/>
            <person name="Oberbeckmann S."/>
            <person name="Bunk B."/>
            <person name="Jeske O."/>
            <person name="Meyerdierks A."/>
            <person name="Storesund J.E."/>
            <person name="Kallscheuer N."/>
            <person name="Luecker S."/>
            <person name="Lage O.M."/>
            <person name="Pohl T."/>
            <person name="Merkel B.J."/>
            <person name="Hornburger P."/>
            <person name="Mueller R.-W."/>
            <person name="Bruemmer F."/>
            <person name="Labrenz M."/>
            <person name="Spormann A.M."/>
            <person name="Op Den Camp H."/>
            <person name="Overmann J."/>
            <person name="Amann R."/>
            <person name="Jetten M.S.M."/>
            <person name="Mascher T."/>
            <person name="Medema M.H."/>
            <person name="Devos D.P."/>
            <person name="Kaster A.-K."/>
            <person name="Ovreas L."/>
            <person name="Rohde M."/>
            <person name="Galperin M.Y."/>
            <person name="Jogler C."/>
        </authorList>
    </citation>
    <scope>NUCLEOTIDE SEQUENCE [LARGE SCALE GENOMIC DNA]</scope>
    <source>
        <strain evidence="1 2">KOR42</strain>
    </source>
</reference>
<gene>
    <name evidence="1" type="ORF">KOR42_16460</name>
</gene>
<dbReference type="GO" id="GO:0016787">
    <property type="term" value="F:hydrolase activity"/>
    <property type="evidence" value="ECO:0007669"/>
    <property type="project" value="UniProtKB-KW"/>
</dbReference>
<accession>A0A5C5X7N3</accession>
<organism evidence="1 2">
    <name type="scientific">Thalassoglobus neptunius</name>
    <dbReference type="NCBI Taxonomy" id="1938619"/>
    <lineage>
        <taxon>Bacteria</taxon>
        <taxon>Pseudomonadati</taxon>
        <taxon>Planctomycetota</taxon>
        <taxon>Planctomycetia</taxon>
        <taxon>Planctomycetales</taxon>
        <taxon>Planctomycetaceae</taxon>
        <taxon>Thalassoglobus</taxon>
    </lineage>
</organism>
<dbReference type="RefSeq" id="WP_146508540.1">
    <property type="nucleotide sequence ID" value="NZ_SIHI01000001.1"/>
</dbReference>
<protein>
    <submittedName>
        <fullName evidence="1">N-formylglutamate amidohydrolase</fullName>
    </submittedName>
</protein>
<dbReference type="Gene3D" id="3.40.630.40">
    <property type="entry name" value="Zn-dependent exopeptidases"/>
    <property type="match status" value="1"/>
</dbReference>
<dbReference type="AlphaFoldDB" id="A0A5C5X7N3"/>
<sequence>MDSNLPPASATFTPALIISCEHGGNEIPEEFRSHFSGAEEILETHRGLDLGALDIAKKIARALQAPIHFSTTSRLLIDLNRSPDHPDLFSQWSRRLTEPQKAKLITQNYANYRQKIETSIRERTILKRVIHLSIHSFTPVWNSVQRSTDIGLLFDPDRQFEVDACALWKKLIIAEFPELTVDDNRPYLGTDDGLTTYLRTQFSNSIYAGIELEINQKLLCVPADSQEFRRRFIRATLAFQRQL</sequence>
<dbReference type="EMBL" id="SIHI01000001">
    <property type="protein sequence ID" value="TWT58273.1"/>
    <property type="molecule type" value="Genomic_DNA"/>
</dbReference>
<dbReference type="Pfam" id="PF05013">
    <property type="entry name" value="FGase"/>
    <property type="match status" value="1"/>
</dbReference>
<keyword evidence="2" id="KW-1185">Reference proteome</keyword>
<proteinExistence type="predicted"/>
<dbReference type="SUPFAM" id="SSF53187">
    <property type="entry name" value="Zn-dependent exopeptidases"/>
    <property type="match status" value="1"/>
</dbReference>
<evidence type="ECO:0000313" key="1">
    <source>
        <dbReference type="EMBL" id="TWT58273.1"/>
    </source>
</evidence>